<dbReference type="FunFam" id="3.30.230.10:FF:000009">
    <property type="entry name" value="116 kDa U5 small nuclear ribonucleoprotein component"/>
    <property type="match status" value="1"/>
</dbReference>
<dbReference type="SMART" id="SM00838">
    <property type="entry name" value="EFG_C"/>
    <property type="match status" value="1"/>
</dbReference>
<dbReference type="SUPFAM" id="SSF54211">
    <property type="entry name" value="Ribosomal protein S5 domain 2-like"/>
    <property type="match status" value="1"/>
</dbReference>
<dbReference type="Gene3D" id="2.40.30.10">
    <property type="entry name" value="Translation factors"/>
    <property type="match status" value="1"/>
</dbReference>
<dbReference type="EMBL" id="KB007985">
    <property type="protein sequence ID" value="ELR16711.1"/>
    <property type="molecule type" value="Genomic_DNA"/>
</dbReference>
<dbReference type="OMA" id="YIFRPIR"/>
<dbReference type="InterPro" id="IPR014721">
    <property type="entry name" value="Ribsml_uS5_D2-typ_fold_subgr"/>
</dbReference>
<dbReference type="AlphaFoldDB" id="L8GXA5"/>
<dbReference type="SMART" id="SM00889">
    <property type="entry name" value="EFG_IV"/>
    <property type="match status" value="1"/>
</dbReference>
<keyword evidence="3" id="KW-0547">Nucleotide-binding</keyword>
<dbReference type="InterPro" id="IPR035655">
    <property type="entry name" value="U5-116kDa_C"/>
</dbReference>
<dbReference type="FunFam" id="3.30.70.870:FF:000002">
    <property type="entry name" value="Translation elongation factor 2"/>
    <property type="match status" value="1"/>
</dbReference>
<feature type="compositionally biased region" description="Acidic residues" evidence="7">
    <location>
        <begin position="16"/>
        <end position="42"/>
    </location>
</feature>
<dbReference type="InterPro" id="IPR005517">
    <property type="entry name" value="Transl_elong_EFG/EF2_IV"/>
</dbReference>
<dbReference type="SUPFAM" id="SSF54980">
    <property type="entry name" value="EF-G C-terminal domain-like"/>
    <property type="match status" value="2"/>
</dbReference>
<dbReference type="Gene3D" id="3.30.230.10">
    <property type="match status" value="1"/>
</dbReference>
<keyword evidence="10" id="KW-1185">Reference proteome</keyword>
<dbReference type="GO" id="GO:0046540">
    <property type="term" value="C:U4/U6 x U5 tri-snRNP complex"/>
    <property type="evidence" value="ECO:0007669"/>
    <property type="project" value="TreeGrafter"/>
</dbReference>
<dbReference type="RefSeq" id="XP_004338724.1">
    <property type="nucleotide sequence ID" value="XM_004338676.1"/>
</dbReference>
<proteinExistence type="predicted"/>
<dbReference type="GO" id="GO:0003746">
    <property type="term" value="F:translation elongation factor activity"/>
    <property type="evidence" value="ECO:0007669"/>
    <property type="project" value="UniProtKB-KW"/>
</dbReference>
<dbReference type="GO" id="GO:0003924">
    <property type="term" value="F:GTPase activity"/>
    <property type="evidence" value="ECO:0007669"/>
    <property type="project" value="InterPro"/>
</dbReference>
<evidence type="ECO:0000256" key="3">
    <source>
        <dbReference type="ARBA" id="ARBA00022741"/>
    </source>
</evidence>
<evidence type="ECO:0000256" key="6">
    <source>
        <dbReference type="ARBA" id="ARBA00023242"/>
    </source>
</evidence>
<keyword evidence="5" id="KW-0508">mRNA splicing</keyword>
<dbReference type="PANTHER" id="PTHR42908">
    <property type="entry name" value="TRANSLATION ELONGATION FACTOR-RELATED"/>
    <property type="match status" value="1"/>
</dbReference>
<dbReference type="VEuPathDB" id="AmoebaDB:ACA1_090090"/>
<comment type="subcellular location">
    <subcellularLocation>
        <location evidence="1">Nucleus</location>
    </subcellularLocation>
</comment>
<feature type="domain" description="Tr-type G" evidence="8">
    <location>
        <begin position="152"/>
        <end position="441"/>
    </location>
</feature>
<keyword evidence="6" id="KW-0539">Nucleus</keyword>
<dbReference type="CDD" id="cd16264">
    <property type="entry name" value="snRNP_III"/>
    <property type="match status" value="1"/>
</dbReference>
<dbReference type="Gene3D" id="3.30.70.240">
    <property type="match status" value="1"/>
</dbReference>
<dbReference type="Pfam" id="PF00679">
    <property type="entry name" value="EFG_C"/>
    <property type="match status" value="1"/>
</dbReference>
<dbReference type="NCBIfam" id="TIGR00231">
    <property type="entry name" value="small_GTP"/>
    <property type="match status" value="1"/>
</dbReference>
<dbReference type="InterPro" id="IPR004161">
    <property type="entry name" value="EFTu-like_2"/>
</dbReference>
<dbReference type="FunFam" id="3.40.50.300:FF:000646">
    <property type="entry name" value="U5 small nuclear ribonucleoprotein component"/>
    <property type="match status" value="1"/>
</dbReference>
<evidence type="ECO:0000259" key="8">
    <source>
        <dbReference type="PROSITE" id="PS51722"/>
    </source>
</evidence>
<name>L8GXA5_ACACF</name>
<dbReference type="GeneID" id="14917252"/>
<evidence type="ECO:0000256" key="5">
    <source>
        <dbReference type="ARBA" id="ARBA00023187"/>
    </source>
</evidence>
<dbReference type="Pfam" id="PF03144">
    <property type="entry name" value="GTP_EFTU_D2"/>
    <property type="match status" value="1"/>
</dbReference>
<evidence type="ECO:0000313" key="9">
    <source>
        <dbReference type="EMBL" id="ELR16711.1"/>
    </source>
</evidence>
<reference evidence="9 10" key="1">
    <citation type="journal article" date="2013" name="Genome Biol.">
        <title>Genome of Acanthamoeba castellanii highlights extensive lateral gene transfer and early evolution of tyrosine kinase signaling.</title>
        <authorList>
            <person name="Clarke M."/>
            <person name="Lohan A.J."/>
            <person name="Liu B."/>
            <person name="Lagkouvardos I."/>
            <person name="Roy S."/>
            <person name="Zafar N."/>
            <person name="Bertelli C."/>
            <person name="Schilde C."/>
            <person name="Kianianmomeni A."/>
            <person name="Burglin T.R."/>
            <person name="Frech C."/>
            <person name="Turcotte B."/>
            <person name="Kopec K.O."/>
            <person name="Synnott J.M."/>
            <person name="Choo C."/>
            <person name="Paponov I."/>
            <person name="Finkler A."/>
            <person name="Soon Heng Tan C."/>
            <person name="Hutchins A.P."/>
            <person name="Weinmeier T."/>
            <person name="Rattei T."/>
            <person name="Chu J.S."/>
            <person name="Gimenez G."/>
            <person name="Irimia M."/>
            <person name="Rigden D.J."/>
            <person name="Fitzpatrick D.A."/>
            <person name="Lorenzo-Morales J."/>
            <person name="Bateman A."/>
            <person name="Chiu C.H."/>
            <person name="Tang P."/>
            <person name="Hegemann P."/>
            <person name="Fromm H."/>
            <person name="Raoult D."/>
            <person name="Greub G."/>
            <person name="Miranda-Saavedra D."/>
            <person name="Chen N."/>
            <person name="Nash P."/>
            <person name="Ginger M.L."/>
            <person name="Horn M."/>
            <person name="Schaap P."/>
            <person name="Caler L."/>
            <person name="Loftus B."/>
        </authorList>
    </citation>
    <scope>NUCLEOTIDE SEQUENCE [LARGE SCALE GENOMIC DNA]</scope>
    <source>
        <strain evidence="9 10">Neff</strain>
    </source>
</reference>
<evidence type="ECO:0000256" key="1">
    <source>
        <dbReference type="ARBA" id="ARBA00004123"/>
    </source>
</evidence>
<dbReference type="GO" id="GO:0071007">
    <property type="term" value="C:U2-type catalytic step 2 spliceosome"/>
    <property type="evidence" value="ECO:0007669"/>
    <property type="project" value="TreeGrafter"/>
</dbReference>
<evidence type="ECO:0000256" key="4">
    <source>
        <dbReference type="ARBA" id="ARBA00023134"/>
    </source>
</evidence>
<dbReference type="InterPro" id="IPR035647">
    <property type="entry name" value="EFG_III/V"/>
</dbReference>
<dbReference type="InterPro" id="IPR000640">
    <property type="entry name" value="EFG_V-like"/>
</dbReference>
<dbReference type="Gene3D" id="3.40.50.300">
    <property type="entry name" value="P-loop containing nucleotide triphosphate hydrolases"/>
    <property type="match status" value="1"/>
</dbReference>
<keyword evidence="9" id="KW-0251">Elongation factor</keyword>
<dbReference type="InterPro" id="IPR020568">
    <property type="entry name" value="Ribosomal_Su5_D2-typ_SF"/>
</dbReference>
<dbReference type="CDD" id="cd01683">
    <property type="entry name" value="EF2_IV_snRNP"/>
    <property type="match status" value="1"/>
</dbReference>
<sequence length="995" mass="111669">MEENLYDEFGNYIGPDVDEEEDEEEDGERTGWAEDEDDEDAMKEEPTAPTGQELMSLDNPSATSSVVLYEDKKYYPTAEEVYGDAETLVQDEDTQPLTVPIVAPVKEFKFDIAEKPATGLKARQAAAEGQPLDIPPTTYGLDYMLALREHPALVRNVALVGHLHHGKTSFMDTLVQQTHTKEWRLDRTLRYTDYRTDEQQRGLSIKAVPMTMLLPNGKDKSYLLNIIDTPGHVNFSDEVTAALRLCDGVVVVIDAVEGVMVQTERMLRHAAQERLPVVVLINKLDRLILELKLPPAEAYYKLRHTLDEVNMIMDTCYPGGGAPRISPERGNVCFASALMGWSFSLHSFAQIYSETHGSTFRPADFARRLWGDVYFQPEDRTFKRKPPPGGGMRTFVQFVLEPLYKIYAQVVGEDKPALQRTLDELGVQLQNKDFHLDTRPLLKLILTQFFGNATGFVDMCVDHLPSPTDAARVKTEHIYTGPLDTEVASALVRCDTTGPLMVQVTKLYHKADLSAFDALGRVFSGTIRTGQRVKVLGEGYSMDNEEDMAEREVTNLWVFEGRYRIPVKSAPAGTWVLIEGVDSSIMKTATIVDDNSAEDELYVFKPLRFNTVATMKIAVEPINPAELPKMLEGLRKVNKSYPLLTTKVEESGEHVILGTGEIYLDCVMHDLRNLYSEIEIKVADPVVTFCETVVETSSLKCFAETPNKRNTLTMLSEPMEKGLAEAIESGALLNTKWNSKEFMGFFRERFEWDVLAARSIWAFGPEPLTGPNILVDDTLPEETNKALLSSVRDSVVQGFQWATREGPLCEEPIRNVKFRLLNAQLAPEPIHRGGGQIIPTSRRVAYSSFLLATPRLMEPVYYVEIQAPADCVAPIYTVLSRRRGHVTQDEPKPGTPLYTVKAYIPVIESFGFETDLRAHTQGQAFCVSVFDHWEIVPGDPLDKSIVLRPLEPAPIPSLAREFMVKTRRRKGLSEDVSVNTFFSEEMLLQMAAQGM</sequence>
<keyword evidence="9" id="KW-0648">Protein biosynthesis</keyword>
<protein>
    <submittedName>
        <fullName evidence="9">Elongation factor Tu GTP binding domain containing protein</fullName>
    </submittedName>
</protein>
<dbReference type="FunFam" id="2.40.30.10:FF:000029">
    <property type="entry name" value="116 kDa U5 small nuclear ribonucleoprotein component"/>
    <property type="match status" value="1"/>
</dbReference>
<dbReference type="InterPro" id="IPR009000">
    <property type="entry name" value="Transl_B-barrel_sf"/>
</dbReference>
<dbReference type="Gene3D" id="3.90.1430.10">
    <property type="entry name" value="Yeast translation eEF2 (G' domain)"/>
    <property type="match status" value="1"/>
</dbReference>
<dbReference type="InterPro" id="IPR005225">
    <property type="entry name" value="Small_GTP-bd"/>
</dbReference>
<dbReference type="STRING" id="1257118.L8GXA5"/>
<dbReference type="Gene3D" id="3.30.70.870">
    <property type="entry name" value="Elongation Factor G (Translational Gtpase), domain 3"/>
    <property type="match status" value="1"/>
</dbReference>
<dbReference type="GO" id="GO:0030623">
    <property type="term" value="F:U5 snRNA binding"/>
    <property type="evidence" value="ECO:0007669"/>
    <property type="project" value="TreeGrafter"/>
</dbReference>
<dbReference type="PROSITE" id="PS51722">
    <property type="entry name" value="G_TR_2"/>
    <property type="match status" value="1"/>
</dbReference>
<accession>L8GXA5</accession>
<dbReference type="Pfam" id="PF00009">
    <property type="entry name" value="GTP_EFTU"/>
    <property type="match status" value="1"/>
</dbReference>
<dbReference type="SUPFAM" id="SSF52540">
    <property type="entry name" value="P-loop containing nucleoside triphosphate hydrolases"/>
    <property type="match status" value="1"/>
</dbReference>
<evidence type="ECO:0000256" key="7">
    <source>
        <dbReference type="SAM" id="MobiDB-lite"/>
    </source>
</evidence>
<dbReference type="SUPFAM" id="SSF50447">
    <property type="entry name" value="Translation proteins"/>
    <property type="match status" value="1"/>
</dbReference>
<dbReference type="InterPro" id="IPR044121">
    <property type="entry name" value="Snu114_GTP-bd"/>
</dbReference>
<evidence type="ECO:0000313" key="10">
    <source>
        <dbReference type="Proteomes" id="UP000011083"/>
    </source>
</evidence>
<dbReference type="FunFam" id="3.90.1430.10:FF:000001">
    <property type="entry name" value="116 kDa U5 small nuclear ribonucleoprotein component"/>
    <property type="match status" value="1"/>
</dbReference>
<evidence type="ECO:0000256" key="2">
    <source>
        <dbReference type="ARBA" id="ARBA00022664"/>
    </source>
</evidence>
<dbReference type="CDD" id="cd04098">
    <property type="entry name" value="eEF2_C_snRNP"/>
    <property type="match status" value="1"/>
</dbReference>
<dbReference type="Pfam" id="PF03764">
    <property type="entry name" value="EFG_IV"/>
    <property type="match status" value="1"/>
</dbReference>
<dbReference type="CDD" id="cd04090">
    <property type="entry name" value="EF2_II_snRNP"/>
    <property type="match status" value="1"/>
</dbReference>
<keyword evidence="4" id="KW-0342">GTP-binding</keyword>
<dbReference type="KEGG" id="acan:ACA1_090090"/>
<dbReference type="CDD" id="cd04167">
    <property type="entry name" value="Snu114p"/>
    <property type="match status" value="1"/>
</dbReference>
<feature type="region of interest" description="Disordered" evidence="7">
    <location>
        <begin position="1"/>
        <end position="61"/>
    </location>
</feature>
<dbReference type="GO" id="GO:0005829">
    <property type="term" value="C:cytosol"/>
    <property type="evidence" value="ECO:0007669"/>
    <property type="project" value="TreeGrafter"/>
</dbReference>
<dbReference type="InterPro" id="IPR000795">
    <property type="entry name" value="T_Tr_GTP-bd_dom"/>
</dbReference>
<dbReference type="Pfam" id="PF16004">
    <property type="entry name" value="EFTUD2"/>
    <property type="match status" value="1"/>
</dbReference>
<keyword evidence="2" id="KW-0507">mRNA processing</keyword>
<dbReference type="PANTHER" id="PTHR42908:SF6">
    <property type="entry name" value="116 KDA U5 SMALL NUCLEAR RIBONUCLEOPROTEIN COMPONENT"/>
    <property type="match status" value="1"/>
</dbReference>
<dbReference type="InterPro" id="IPR031950">
    <property type="entry name" value="EFTUD2_N"/>
</dbReference>
<organism evidence="9 10">
    <name type="scientific">Acanthamoeba castellanii (strain ATCC 30010 / Neff)</name>
    <dbReference type="NCBI Taxonomy" id="1257118"/>
    <lineage>
        <taxon>Eukaryota</taxon>
        <taxon>Amoebozoa</taxon>
        <taxon>Discosea</taxon>
        <taxon>Longamoebia</taxon>
        <taxon>Centramoebida</taxon>
        <taxon>Acanthamoebidae</taxon>
        <taxon>Acanthamoeba</taxon>
    </lineage>
</organism>
<dbReference type="GO" id="GO:0005525">
    <property type="term" value="F:GTP binding"/>
    <property type="evidence" value="ECO:0007669"/>
    <property type="project" value="UniProtKB-KW"/>
</dbReference>
<dbReference type="OrthoDB" id="364892at2759"/>
<gene>
    <name evidence="9" type="ORF">ACA1_090090</name>
</gene>
<dbReference type="InterPro" id="IPR027417">
    <property type="entry name" value="P-loop_NTPase"/>
</dbReference>
<dbReference type="Proteomes" id="UP000011083">
    <property type="component" value="Unassembled WGS sequence"/>
</dbReference>
<dbReference type="GO" id="GO:0000398">
    <property type="term" value="P:mRNA splicing, via spliceosome"/>
    <property type="evidence" value="ECO:0007669"/>
    <property type="project" value="TreeGrafter"/>
</dbReference>
<dbReference type="FunFam" id="3.30.70.240:FF:000004">
    <property type="entry name" value="116 kDa U5 small nuclear ribonucleoprotein"/>
    <property type="match status" value="1"/>
</dbReference>
<dbReference type="PRINTS" id="PR00315">
    <property type="entry name" value="ELONGATNFCT"/>
</dbReference>